<reference evidence="2" key="1">
    <citation type="journal article" date="2015" name="Nature">
        <title>Complex archaea that bridge the gap between prokaryotes and eukaryotes.</title>
        <authorList>
            <person name="Spang A."/>
            <person name="Saw J.H."/>
            <person name="Jorgensen S.L."/>
            <person name="Zaremba-Niedzwiedzka K."/>
            <person name="Martijn J."/>
            <person name="Lind A.E."/>
            <person name="van Eijk R."/>
            <person name="Schleper C."/>
            <person name="Guy L."/>
            <person name="Ettema T.J."/>
        </authorList>
    </citation>
    <scope>NUCLEOTIDE SEQUENCE</scope>
</reference>
<gene>
    <name evidence="2" type="ORF">LCGC14_1503950</name>
</gene>
<dbReference type="AlphaFoldDB" id="A0A0F9J3N1"/>
<comment type="caution">
    <text evidence="2">The sequence shown here is derived from an EMBL/GenBank/DDBJ whole genome shotgun (WGS) entry which is preliminary data.</text>
</comment>
<sequence>EYTQRNIARREENLRRTEEERGRAKENIPIPQRKPFSPTRLKNG</sequence>
<dbReference type="EMBL" id="LAZR01010952">
    <property type="protein sequence ID" value="KKM64178.1"/>
    <property type="molecule type" value="Genomic_DNA"/>
</dbReference>
<protein>
    <submittedName>
        <fullName evidence="2">Uncharacterized protein</fullName>
    </submittedName>
</protein>
<proteinExistence type="predicted"/>
<feature type="compositionally biased region" description="Basic and acidic residues" evidence="1">
    <location>
        <begin position="8"/>
        <end position="26"/>
    </location>
</feature>
<feature type="non-terminal residue" evidence="2">
    <location>
        <position position="1"/>
    </location>
</feature>
<organism evidence="2">
    <name type="scientific">marine sediment metagenome</name>
    <dbReference type="NCBI Taxonomy" id="412755"/>
    <lineage>
        <taxon>unclassified sequences</taxon>
        <taxon>metagenomes</taxon>
        <taxon>ecological metagenomes</taxon>
    </lineage>
</organism>
<name>A0A0F9J3N1_9ZZZZ</name>
<evidence type="ECO:0000256" key="1">
    <source>
        <dbReference type="SAM" id="MobiDB-lite"/>
    </source>
</evidence>
<accession>A0A0F9J3N1</accession>
<evidence type="ECO:0000313" key="2">
    <source>
        <dbReference type="EMBL" id="KKM64178.1"/>
    </source>
</evidence>
<feature type="region of interest" description="Disordered" evidence="1">
    <location>
        <begin position="1"/>
        <end position="44"/>
    </location>
</feature>